<dbReference type="EMBL" id="CAJVQB010005853">
    <property type="protein sequence ID" value="CAG8671400.1"/>
    <property type="molecule type" value="Genomic_DNA"/>
</dbReference>
<evidence type="ECO:0000313" key="8">
    <source>
        <dbReference type="EMBL" id="CAG8671400.1"/>
    </source>
</evidence>
<evidence type="ECO:0000256" key="6">
    <source>
        <dbReference type="ARBA" id="ARBA00023136"/>
    </source>
</evidence>
<evidence type="ECO:0000256" key="5">
    <source>
        <dbReference type="ARBA" id="ARBA00022989"/>
    </source>
</evidence>
<feature type="non-terminal residue" evidence="8">
    <location>
        <position position="1"/>
    </location>
</feature>
<dbReference type="PANTHER" id="PTHR16318:SF0">
    <property type="entry name" value="GAMMA-SECRETASE SUBUNIT PEN-2"/>
    <property type="match status" value="1"/>
</dbReference>
<keyword evidence="5 7" id="KW-1133">Transmembrane helix</keyword>
<evidence type="ECO:0000256" key="7">
    <source>
        <dbReference type="SAM" id="Phobius"/>
    </source>
</evidence>
<comment type="similarity">
    <text evidence="2">Belongs to the PEN-2 family.</text>
</comment>
<evidence type="ECO:0000256" key="2">
    <source>
        <dbReference type="ARBA" id="ARBA00009607"/>
    </source>
</evidence>
<gene>
    <name evidence="8" type="ORF">GMARGA_LOCUS10443</name>
</gene>
<proteinExistence type="inferred from homology"/>
<reference evidence="8 9" key="1">
    <citation type="submission" date="2021-06" db="EMBL/GenBank/DDBJ databases">
        <authorList>
            <person name="Kallberg Y."/>
            <person name="Tangrot J."/>
            <person name="Rosling A."/>
        </authorList>
    </citation>
    <scope>NUCLEOTIDE SEQUENCE [LARGE SCALE GENOMIC DNA]</scope>
    <source>
        <strain evidence="8 9">120-4 pot B 10/14</strain>
    </source>
</reference>
<sequence length="123" mass="14336">FDYWCIIKILFNSSISIVKTAETKKMPPSPKTPPQEILSICKKYFIIGCFFLPWLWVVNVVYMWPLIKREDIGTQIKKYLYLSIFGAILWLIILTTWLSIFVTNRIEWGQFADSISVAIPKGV</sequence>
<feature type="transmembrane region" description="Helical" evidence="7">
    <location>
        <begin position="44"/>
        <end position="67"/>
    </location>
</feature>
<evidence type="ECO:0000256" key="1">
    <source>
        <dbReference type="ARBA" id="ARBA00004141"/>
    </source>
</evidence>
<keyword evidence="4" id="KW-0914">Notch signaling pathway</keyword>
<feature type="transmembrane region" description="Helical" evidence="7">
    <location>
        <begin position="79"/>
        <end position="102"/>
    </location>
</feature>
<keyword evidence="9" id="KW-1185">Reference proteome</keyword>
<comment type="caution">
    <text evidence="8">The sequence shown here is derived from an EMBL/GenBank/DDBJ whole genome shotgun (WGS) entry which is preliminary data.</text>
</comment>
<organism evidence="8 9">
    <name type="scientific">Gigaspora margarita</name>
    <dbReference type="NCBI Taxonomy" id="4874"/>
    <lineage>
        <taxon>Eukaryota</taxon>
        <taxon>Fungi</taxon>
        <taxon>Fungi incertae sedis</taxon>
        <taxon>Mucoromycota</taxon>
        <taxon>Glomeromycotina</taxon>
        <taxon>Glomeromycetes</taxon>
        <taxon>Diversisporales</taxon>
        <taxon>Gigasporaceae</taxon>
        <taxon>Gigaspora</taxon>
    </lineage>
</organism>
<dbReference type="Proteomes" id="UP000789901">
    <property type="component" value="Unassembled WGS sequence"/>
</dbReference>
<name>A0ABN7UU43_GIGMA</name>
<dbReference type="Pfam" id="PF10251">
    <property type="entry name" value="PEN-2"/>
    <property type="match status" value="1"/>
</dbReference>
<comment type="subcellular location">
    <subcellularLocation>
        <location evidence="1">Membrane</location>
        <topology evidence="1">Multi-pass membrane protein</topology>
    </subcellularLocation>
</comment>
<keyword evidence="3 7" id="KW-0812">Transmembrane</keyword>
<dbReference type="PANTHER" id="PTHR16318">
    <property type="entry name" value="GAMMA-SECRETASE SUBUNIT PEN-2"/>
    <property type="match status" value="1"/>
</dbReference>
<protein>
    <submittedName>
        <fullName evidence="8">42892_t:CDS:1</fullName>
    </submittedName>
</protein>
<keyword evidence="6 7" id="KW-0472">Membrane</keyword>
<accession>A0ABN7UU43</accession>
<evidence type="ECO:0000313" key="9">
    <source>
        <dbReference type="Proteomes" id="UP000789901"/>
    </source>
</evidence>
<evidence type="ECO:0000256" key="4">
    <source>
        <dbReference type="ARBA" id="ARBA00022976"/>
    </source>
</evidence>
<dbReference type="InterPro" id="IPR019379">
    <property type="entry name" value="Gamma_Secretase_Asp_P_PEN2"/>
</dbReference>
<evidence type="ECO:0000256" key="3">
    <source>
        <dbReference type="ARBA" id="ARBA00022692"/>
    </source>
</evidence>